<dbReference type="SUPFAM" id="SSF52540">
    <property type="entry name" value="P-loop containing nucleoside triphosphate hydrolases"/>
    <property type="match status" value="1"/>
</dbReference>
<evidence type="ECO:0000313" key="10">
    <source>
        <dbReference type="EMBL" id="BCJ88151.1"/>
    </source>
</evidence>
<dbReference type="GO" id="GO:0043190">
    <property type="term" value="C:ATP-binding cassette (ABC) transporter complex"/>
    <property type="evidence" value="ECO:0007669"/>
    <property type="project" value="InterPro"/>
</dbReference>
<evidence type="ECO:0000256" key="2">
    <source>
        <dbReference type="ARBA" id="ARBA00022741"/>
    </source>
</evidence>
<sequence>MLSFQLRKQLRNFTVDITHQIDKETLVLIGHSGCGKSTTLKMLSGLLAPDEGFIHLNGRVLYDTQNKINLAPEHRNIGYVFQNYALFPHLTVTENVAYGISRLDREEKMARVNETLDFLGIQSLSQAKPAMLSGGEQQRVALARALVTRPQLLLLDEPLSALDISTRSFVRTELKEILRKLSIPTIIVTHDYEDARVLADRIAVMDHGEILQSGTDREISEYPASSFVAEFTGTNLLPVPARATTNHPDSAKETHAAFHPWSVAVSFQPTASGYEWQGKISDITRFGGYARLHIEGSEPFFADIQADQLNSRGYQPGDTVHVTVHPDHVRLVTPSLSSFSRSNGNGDAQTANAKIAPKGRKRLIASLLGLVAAVVFVAGFGLFSAKSGNSSHQIHMVAFVAANATDPFNETIVAFKNQHPGLQLEATYAGTQVLRTQLENGAKADLFLSADQDHIQAVQNEGLIDRYDPVSRGHEVIVVPRSNPAGIHSLQDLATKPSKLIIGTDSVPIGKYTRQVFEKASQQDLGPQFPKEVMSHVVSMESNVKQVLQKVALGEADAGIVYRTDVTPNFADKLDIIEIPPRYNVAATNYIAVMKNTPNPELANELKKFMLSEEGQKLFQKYGYDNLK</sequence>
<dbReference type="Gene3D" id="3.40.50.300">
    <property type="entry name" value="P-loop containing nucleotide triphosphate hydrolases"/>
    <property type="match status" value="1"/>
</dbReference>
<dbReference type="GO" id="GO:0016887">
    <property type="term" value="F:ATP hydrolysis activity"/>
    <property type="evidence" value="ECO:0007669"/>
    <property type="project" value="InterPro"/>
</dbReference>
<dbReference type="InterPro" id="IPR005950">
    <property type="entry name" value="ModA"/>
</dbReference>
<dbReference type="FunFam" id="3.40.50.300:FF:000425">
    <property type="entry name" value="Probable ABC transporter, ATP-binding subunit"/>
    <property type="match status" value="1"/>
</dbReference>
<dbReference type="Pfam" id="PF13531">
    <property type="entry name" value="SBP_bac_11"/>
    <property type="match status" value="1"/>
</dbReference>
<dbReference type="GO" id="GO:0015689">
    <property type="term" value="P:molybdate ion transport"/>
    <property type="evidence" value="ECO:0007669"/>
    <property type="project" value="InterPro"/>
</dbReference>
<dbReference type="InterPro" id="IPR017871">
    <property type="entry name" value="ABC_transporter-like_CS"/>
</dbReference>
<dbReference type="Gene3D" id="3.40.190.10">
    <property type="entry name" value="Periplasmic binding protein-like II"/>
    <property type="match status" value="2"/>
</dbReference>
<dbReference type="RefSeq" id="WP_200758804.1">
    <property type="nucleotide sequence ID" value="NZ_AP023366.1"/>
</dbReference>
<keyword evidence="2" id="KW-0547">Nucleotide-binding</keyword>
<evidence type="ECO:0000259" key="9">
    <source>
        <dbReference type="PROSITE" id="PS50893"/>
    </source>
</evidence>
<gene>
    <name evidence="10" type="ORF">skT53_31360</name>
</gene>
<dbReference type="InterPro" id="IPR013611">
    <property type="entry name" value="Transp-assoc_OB_typ2"/>
</dbReference>
<dbReference type="InterPro" id="IPR050093">
    <property type="entry name" value="ABC_SmlMolc_Importer"/>
</dbReference>
<reference evidence="10 11" key="1">
    <citation type="submission" date="2020-08" db="EMBL/GenBank/DDBJ databases">
        <title>Complete Genome Sequence of Effusibacillus dendaii Strain skT53, Isolated from Farmland soil.</title>
        <authorList>
            <person name="Konishi T."/>
            <person name="Kawasaki H."/>
        </authorList>
    </citation>
    <scope>NUCLEOTIDE SEQUENCE [LARGE SCALE GENOMIC DNA]</scope>
    <source>
        <strain evidence="11">skT53</strain>
    </source>
</reference>
<keyword evidence="1" id="KW-0813">Transport</keyword>
<dbReference type="InterPro" id="IPR003593">
    <property type="entry name" value="AAA+_ATPase"/>
</dbReference>
<dbReference type="KEGG" id="eff:skT53_31360"/>
<dbReference type="GO" id="GO:0005524">
    <property type="term" value="F:ATP binding"/>
    <property type="evidence" value="ECO:0007669"/>
    <property type="project" value="UniProtKB-KW"/>
</dbReference>
<dbReference type="EC" id="7.6.2.9" evidence="6"/>
<evidence type="ECO:0000256" key="8">
    <source>
        <dbReference type="SAM" id="Phobius"/>
    </source>
</evidence>
<dbReference type="SUPFAM" id="SSF53850">
    <property type="entry name" value="Periplasmic binding protein-like II"/>
    <property type="match status" value="1"/>
</dbReference>
<evidence type="ECO:0000256" key="7">
    <source>
        <dbReference type="ARBA" id="ARBA00070305"/>
    </source>
</evidence>
<evidence type="ECO:0000256" key="5">
    <source>
        <dbReference type="ARBA" id="ARBA00063934"/>
    </source>
</evidence>
<dbReference type="InterPro" id="IPR008995">
    <property type="entry name" value="Mo/tungstate-bd_C_term_dom"/>
</dbReference>
<evidence type="ECO:0000313" key="11">
    <source>
        <dbReference type="Proteomes" id="UP000593802"/>
    </source>
</evidence>
<dbReference type="NCBIfam" id="TIGR01256">
    <property type="entry name" value="modA"/>
    <property type="match status" value="1"/>
</dbReference>
<dbReference type="Pfam" id="PF00005">
    <property type="entry name" value="ABC_tran"/>
    <property type="match status" value="1"/>
</dbReference>
<keyword evidence="8" id="KW-0812">Transmembrane</keyword>
<dbReference type="Pfam" id="PF08402">
    <property type="entry name" value="TOBE_2"/>
    <property type="match status" value="1"/>
</dbReference>
<evidence type="ECO:0000256" key="4">
    <source>
        <dbReference type="ARBA" id="ARBA00052482"/>
    </source>
</evidence>
<feature type="transmembrane region" description="Helical" evidence="8">
    <location>
        <begin position="363"/>
        <end position="383"/>
    </location>
</feature>
<proteinExistence type="predicted"/>
<dbReference type="InterPro" id="IPR027417">
    <property type="entry name" value="P-loop_NTPase"/>
</dbReference>
<organism evidence="10 11">
    <name type="scientific">Effusibacillus dendaii</name>
    <dbReference type="NCBI Taxonomy" id="2743772"/>
    <lineage>
        <taxon>Bacteria</taxon>
        <taxon>Bacillati</taxon>
        <taxon>Bacillota</taxon>
        <taxon>Bacilli</taxon>
        <taxon>Bacillales</taxon>
        <taxon>Alicyclobacillaceae</taxon>
        <taxon>Effusibacillus</taxon>
    </lineage>
</organism>
<dbReference type="Proteomes" id="UP000593802">
    <property type="component" value="Chromosome"/>
</dbReference>
<dbReference type="SMART" id="SM00382">
    <property type="entry name" value="AAA"/>
    <property type="match status" value="1"/>
</dbReference>
<keyword evidence="8" id="KW-1133">Transmembrane helix</keyword>
<comment type="catalytic activity">
    <reaction evidence="4">
        <text>a quaternary ammonium(out) + ATP + H2O = a quaternary ammonium(in) + ADP + phosphate + H(+)</text>
        <dbReference type="Rhea" id="RHEA:11036"/>
        <dbReference type="ChEBI" id="CHEBI:15377"/>
        <dbReference type="ChEBI" id="CHEBI:15378"/>
        <dbReference type="ChEBI" id="CHEBI:30616"/>
        <dbReference type="ChEBI" id="CHEBI:35267"/>
        <dbReference type="ChEBI" id="CHEBI:43474"/>
        <dbReference type="ChEBI" id="CHEBI:456216"/>
        <dbReference type="EC" id="7.6.2.9"/>
    </reaction>
</comment>
<accession>A0A7I8DJV1</accession>
<evidence type="ECO:0000256" key="3">
    <source>
        <dbReference type="ARBA" id="ARBA00022840"/>
    </source>
</evidence>
<evidence type="ECO:0000256" key="6">
    <source>
        <dbReference type="ARBA" id="ARBA00066388"/>
    </source>
</evidence>
<evidence type="ECO:0000256" key="1">
    <source>
        <dbReference type="ARBA" id="ARBA00022448"/>
    </source>
</evidence>
<keyword evidence="11" id="KW-1185">Reference proteome</keyword>
<dbReference type="InterPro" id="IPR003439">
    <property type="entry name" value="ABC_transporter-like_ATP-bd"/>
</dbReference>
<protein>
    <recommendedName>
        <fullName evidence="7">Carnitine transport ATP-binding protein OpuCA</fullName>
        <ecNumber evidence="6">7.6.2.9</ecNumber>
    </recommendedName>
</protein>
<dbReference type="PROSITE" id="PS50893">
    <property type="entry name" value="ABC_TRANSPORTER_2"/>
    <property type="match status" value="1"/>
</dbReference>
<dbReference type="AlphaFoldDB" id="A0A7I8DJV1"/>
<keyword evidence="3" id="KW-0067">ATP-binding</keyword>
<dbReference type="PROSITE" id="PS00211">
    <property type="entry name" value="ABC_TRANSPORTER_1"/>
    <property type="match status" value="1"/>
</dbReference>
<name>A0A7I8DJV1_9BACL</name>
<comment type="subunit">
    <text evidence="5">The complex is composed of two ATP-binding proteins (OpuCA), two transmembrane proteins (OpuCB and OpuCD) and a solute-binding protein (OpuCC).</text>
</comment>
<feature type="domain" description="ABC transporter" evidence="9">
    <location>
        <begin position="1"/>
        <end position="232"/>
    </location>
</feature>
<dbReference type="PANTHER" id="PTHR42781">
    <property type="entry name" value="SPERMIDINE/PUTRESCINE IMPORT ATP-BINDING PROTEIN POTA"/>
    <property type="match status" value="1"/>
</dbReference>
<dbReference type="EMBL" id="AP023366">
    <property type="protein sequence ID" value="BCJ88151.1"/>
    <property type="molecule type" value="Genomic_DNA"/>
</dbReference>
<dbReference type="CDD" id="cd13538">
    <property type="entry name" value="PBP2_ModA_like_1"/>
    <property type="match status" value="1"/>
</dbReference>
<dbReference type="GO" id="GO:0015418">
    <property type="term" value="F:ABC-type quaternary ammonium compound transporting activity"/>
    <property type="evidence" value="ECO:0007669"/>
    <property type="project" value="UniProtKB-EC"/>
</dbReference>
<dbReference type="PANTHER" id="PTHR42781:SF4">
    <property type="entry name" value="SPERMIDINE_PUTRESCINE IMPORT ATP-BINDING PROTEIN POTA"/>
    <property type="match status" value="1"/>
</dbReference>
<keyword evidence="8" id="KW-0472">Membrane</keyword>
<dbReference type="SUPFAM" id="SSF50331">
    <property type="entry name" value="MOP-like"/>
    <property type="match status" value="1"/>
</dbReference>